<proteinExistence type="predicted"/>
<gene>
    <name evidence="1" type="ORF">KYI95_04420</name>
</gene>
<name>A0ABS6VC84_9GAMM</name>
<dbReference type="RefSeq" id="WP_218994680.1">
    <property type="nucleotide sequence ID" value="NZ_CP193916.1"/>
</dbReference>
<dbReference type="EMBL" id="JAHVXZ010000002">
    <property type="protein sequence ID" value="MBW1256457.1"/>
    <property type="molecule type" value="Genomic_DNA"/>
</dbReference>
<sequence>MIRVAVLAEPDSTGRPQAGAVKNGRGNRLTAVKTGRAASLAPGDLQQAKGRTLALAIPALTLLIASGR</sequence>
<evidence type="ECO:0000313" key="1">
    <source>
        <dbReference type="EMBL" id="MBW1256457.1"/>
    </source>
</evidence>
<organism evidence="1 2">
    <name type="scientific">Pantoea allii</name>
    <dbReference type="NCBI Taxonomy" id="574096"/>
    <lineage>
        <taxon>Bacteria</taxon>
        <taxon>Pseudomonadati</taxon>
        <taxon>Pseudomonadota</taxon>
        <taxon>Gammaproteobacteria</taxon>
        <taxon>Enterobacterales</taxon>
        <taxon>Erwiniaceae</taxon>
        <taxon>Pantoea</taxon>
    </lineage>
</organism>
<accession>A0ABS6VC84</accession>
<comment type="caution">
    <text evidence="1">The sequence shown here is derived from an EMBL/GenBank/DDBJ whole genome shotgun (WGS) entry which is preliminary data.</text>
</comment>
<dbReference type="Proteomes" id="UP001197236">
    <property type="component" value="Unassembled WGS sequence"/>
</dbReference>
<evidence type="ECO:0000313" key="2">
    <source>
        <dbReference type="Proteomes" id="UP001197236"/>
    </source>
</evidence>
<keyword evidence="2" id="KW-1185">Reference proteome</keyword>
<protein>
    <submittedName>
        <fullName evidence="1">Uncharacterized protein</fullName>
    </submittedName>
</protein>
<reference evidence="1 2" key="1">
    <citation type="submission" date="2021-07" db="EMBL/GenBank/DDBJ databases">
        <title>A novel phosphonate cluster across the Pantoea species complex is important for pathogenicity in onion.</title>
        <authorList>
            <person name="Zhao M."/>
            <person name="Stice S."/>
            <person name="Shin G.Y."/>
            <person name="Coutinho T."/>
            <person name="Gitaitis R."/>
            <person name="Kvitko B."/>
            <person name="Dutta B."/>
        </authorList>
    </citation>
    <scope>NUCLEOTIDE SEQUENCE [LARGE SCALE GENOMIC DNA]</scope>
    <source>
        <strain evidence="1 2">BD 382</strain>
    </source>
</reference>